<keyword evidence="5" id="KW-1185">Reference proteome</keyword>
<dbReference type="InterPro" id="IPR036859">
    <property type="entry name" value="CAP-Gly_dom_sf"/>
</dbReference>
<keyword evidence="1" id="KW-0175">Coiled coil</keyword>
<organism evidence="4 5">
    <name type="scientific">Lunasporangiospora selenospora</name>
    <dbReference type="NCBI Taxonomy" id="979761"/>
    <lineage>
        <taxon>Eukaryota</taxon>
        <taxon>Fungi</taxon>
        <taxon>Fungi incertae sedis</taxon>
        <taxon>Mucoromycota</taxon>
        <taxon>Mortierellomycotina</taxon>
        <taxon>Mortierellomycetes</taxon>
        <taxon>Mortierellales</taxon>
        <taxon>Mortierellaceae</taxon>
        <taxon>Lunasporangiospora</taxon>
    </lineage>
</organism>
<dbReference type="PROSITE" id="PS50245">
    <property type="entry name" value="CAP_GLY_2"/>
    <property type="match status" value="1"/>
</dbReference>
<feature type="compositionally biased region" description="Polar residues" evidence="2">
    <location>
        <begin position="227"/>
        <end position="238"/>
    </location>
</feature>
<dbReference type="Gene3D" id="1.20.5.170">
    <property type="match status" value="1"/>
</dbReference>
<feature type="region of interest" description="Disordered" evidence="2">
    <location>
        <begin position="227"/>
        <end position="351"/>
    </location>
</feature>
<dbReference type="Gene3D" id="2.30.30.190">
    <property type="entry name" value="CAP Gly-rich-like domain"/>
    <property type="match status" value="1"/>
</dbReference>
<feature type="compositionally biased region" description="Low complexity" evidence="2">
    <location>
        <begin position="310"/>
        <end position="325"/>
    </location>
</feature>
<evidence type="ECO:0000313" key="4">
    <source>
        <dbReference type="EMBL" id="KAF9583818.1"/>
    </source>
</evidence>
<proteinExistence type="predicted"/>
<feature type="coiled-coil region" evidence="1">
    <location>
        <begin position="536"/>
        <end position="810"/>
    </location>
</feature>
<name>A0A9P6FXW5_9FUNG</name>
<dbReference type="SMART" id="SM01052">
    <property type="entry name" value="CAP_GLY"/>
    <property type="match status" value="1"/>
</dbReference>
<protein>
    <recommendedName>
        <fullName evidence="3">CAP-Gly domain-containing protein</fullName>
    </recommendedName>
</protein>
<dbReference type="PANTHER" id="PTHR18916">
    <property type="entry name" value="DYNACTIN 1-RELATED MICROTUBULE-BINDING"/>
    <property type="match status" value="1"/>
</dbReference>
<evidence type="ECO:0000313" key="5">
    <source>
        <dbReference type="Proteomes" id="UP000780801"/>
    </source>
</evidence>
<dbReference type="InterPro" id="IPR000938">
    <property type="entry name" value="CAP-Gly_domain"/>
</dbReference>
<gene>
    <name evidence="4" type="ORF">BGW38_008407</name>
</gene>
<evidence type="ECO:0000259" key="3">
    <source>
        <dbReference type="PROSITE" id="PS50245"/>
    </source>
</evidence>
<dbReference type="Proteomes" id="UP000780801">
    <property type="component" value="Unassembled WGS sequence"/>
</dbReference>
<dbReference type="SUPFAM" id="SSF74924">
    <property type="entry name" value="Cap-Gly domain"/>
    <property type="match status" value="1"/>
</dbReference>
<feature type="region of interest" description="Disordered" evidence="2">
    <location>
        <begin position="506"/>
        <end position="526"/>
    </location>
</feature>
<evidence type="ECO:0000256" key="2">
    <source>
        <dbReference type="SAM" id="MobiDB-lite"/>
    </source>
</evidence>
<feature type="compositionally biased region" description="Polar residues" evidence="2">
    <location>
        <begin position="269"/>
        <end position="281"/>
    </location>
</feature>
<feature type="compositionally biased region" description="Low complexity" evidence="2">
    <location>
        <begin position="508"/>
        <end position="520"/>
    </location>
</feature>
<reference evidence="4" key="1">
    <citation type="journal article" date="2020" name="Fungal Divers.">
        <title>Resolving the Mortierellaceae phylogeny through synthesis of multi-gene phylogenetics and phylogenomics.</title>
        <authorList>
            <person name="Vandepol N."/>
            <person name="Liber J."/>
            <person name="Desiro A."/>
            <person name="Na H."/>
            <person name="Kennedy M."/>
            <person name="Barry K."/>
            <person name="Grigoriev I.V."/>
            <person name="Miller A.N."/>
            <person name="O'Donnell K."/>
            <person name="Stajich J.E."/>
            <person name="Bonito G."/>
        </authorList>
    </citation>
    <scope>NUCLEOTIDE SEQUENCE</scope>
    <source>
        <strain evidence="4">KOD1015</strain>
    </source>
</reference>
<comment type="caution">
    <text evidence="4">The sequence shown here is derived from an EMBL/GenBank/DDBJ whole genome shotgun (WGS) entry which is preliminary data.</text>
</comment>
<accession>A0A9P6FXW5</accession>
<sequence length="812" mass="89455">MTSRLARPTGIPGANAAATRQLRQPQPTLRRPSTGTLSSSPYQSETQTDTETDLDLDPEMDILHLPLDHPPLVHLPPEHAPSPAALDSQLEIGDRVYVESMGLSGYLGFLGPTAFKDGIWAGIELDTPTGKNDGSVGGIAYFTCRPRCGIFVLAGKIVKAEVLLPYSTAANTLAGISTGNSAGHLDHGLTSPTPPRPTSSSAMLAAQAAARITAGSRASKYIGVTASQLKQRQATTPQLVPPQKTREDRIGTSLSPKKSMTGMAGGSKIGQSGSGPMSVTPSGIRPGMQSRSGSSAAGTNSPSHTVPTALSSPRSLTRPRTSPTPGKLPQSPRKMSSTLSLSSIKADPAETTSSLLDQTTLLQMAGSNPRSHVNKDLTTQLQQLQLNYGVAMAENNMLKTEMSQAKSQLEMSRLKRSSLLVGKGSPSPSYDSSSVVEDRLAQELEHLQRMRAAWEKEREEKDEEISIMTEKMTQAWLDVAKSQKERAALLQDKAVLEEKLRKYRDQMSSGGSVSGGSRLSFSHDPDEFGDARVQELKELREMRDLENEMMTELQQELGIAAQKIDELELEIETLKTRARIEEEESKARELAKLQSTDEELEKAAATAMAESQAELMERLSKLEHERDDLQLKLDALERVLETTTKEWEAKLEMANQQAEDSLQQLREAQDLLELETETWHQIEAVSESRVKRLESELEESQDLLAKSEKACKSMDEKIKEYESTMSKREQEITQLRNELDDLAGMVQSDEVDRMRKVWENEKKRLEDAVAEDLTMITTLRSEIQTLESNEESLQIKVKELEADITALILKRR</sequence>
<feature type="domain" description="CAP-Gly" evidence="3">
    <location>
        <begin position="111"/>
        <end position="153"/>
    </location>
</feature>
<feature type="coiled-coil region" evidence="1">
    <location>
        <begin position="437"/>
        <end position="506"/>
    </location>
</feature>
<feature type="compositionally biased region" description="Low complexity" evidence="2">
    <location>
        <begin position="19"/>
        <end position="32"/>
    </location>
</feature>
<evidence type="ECO:0000256" key="1">
    <source>
        <dbReference type="SAM" id="Coils"/>
    </source>
</evidence>
<feature type="compositionally biased region" description="Polar residues" evidence="2">
    <location>
        <begin position="333"/>
        <end position="343"/>
    </location>
</feature>
<feature type="compositionally biased region" description="Polar residues" evidence="2">
    <location>
        <begin position="289"/>
        <end position="309"/>
    </location>
</feature>
<dbReference type="EMBL" id="JAABOA010000579">
    <property type="protein sequence ID" value="KAF9583818.1"/>
    <property type="molecule type" value="Genomic_DNA"/>
</dbReference>
<dbReference type="AlphaFoldDB" id="A0A9P6FXW5"/>
<dbReference type="OrthoDB" id="2130750at2759"/>
<feature type="compositionally biased region" description="Polar residues" evidence="2">
    <location>
        <begin position="33"/>
        <end position="44"/>
    </location>
</feature>
<feature type="region of interest" description="Disordered" evidence="2">
    <location>
        <begin position="1"/>
        <end position="53"/>
    </location>
</feature>
<dbReference type="PROSITE" id="PS00845">
    <property type="entry name" value="CAP_GLY_1"/>
    <property type="match status" value="1"/>
</dbReference>
<dbReference type="Pfam" id="PF01302">
    <property type="entry name" value="CAP_GLY"/>
    <property type="match status" value="1"/>
</dbReference>